<sequence length="188" mass="20584">MVAIEDEGFALDMVCMALDVPAGVLTSEESKKRAAAAQLARRMPVFANSLWIFEQPDHTPDQQVLDSLTGTINSLVRAVELVSTGWSSGQLDPLLGGFPSPDSRRPWELLHEMAHELSRDMTSLWPSYDVVAATVDDALATAQGSTTAPSDPRRLTFATYFITTLVRVLAEWVGRKGWPLSWETPTGP</sequence>
<dbReference type="EMBL" id="WJHE01000026">
    <property type="protein sequence ID" value="MST31254.1"/>
    <property type="molecule type" value="Genomic_DNA"/>
</dbReference>
<organism evidence="1 2">
    <name type="scientific">Acidiferrimicrobium australe</name>
    <dbReference type="NCBI Taxonomy" id="2664430"/>
    <lineage>
        <taxon>Bacteria</taxon>
        <taxon>Bacillati</taxon>
        <taxon>Actinomycetota</taxon>
        <taxon>Acidimicrobiia</taxon>
        <taxon>Acidimicrobiales</taxon>
        <taxon>Acidimicrobiaceae</taxon>
        <taxon>Acidiferrimicrobium</taxon>
    </lineage>
</organism>
<protein>
    <submittedName>
        <fullName evidence="1">Uncharacterized protein</fullName>
    </submittedName>
</protein>
<evidence type="ECO:0000313" key="2">
    <source>
        <dbReference type="Proteomes" id="UP000437736"/>
    </source>
</evidence>
<comment type="caution">
    <text evidence="1">The sequence shown here is derived from an EMBL/GenBank/DDBJ whole genome shotgun (WGS) entry which is preliminary data.</text>
</comment>
<dbReference type="Proteomes" id="UP000437736">
    <property type="component" value="Unassembled WGS sequence"/>
</dbReference>
<reference evidence="1 2" key="1">
    <citation type="submission" date="2019-11" db="EMBL/GenBank/DDBJ databases">
        <title>Acidiferrimicrobium australis gen. nov., sp. nov., an acidophilic and obligately heterotrophic, member of the Actinobacteria that catalyses dissimilatory oxido- reduction of iron isolated from metal-rich acidic water in Chile.</title>
        <authorList>
            <person name="Gonzalez D."/>
            <person name="Huber K."/>
            <person name="Hedrich S."/>
            <person name="Rojas-Villalobos C."/>
            <person name="Quatrini R."/>
            <person name="Dinamarca M.A."/>
            <person name="Schwarz A."/>
            <person name="Canales C."/>
            <person name="Nancucheo I."/>
        </authorList>
    </citation>
    <scope>NUCLEOTIDE SEQUENCE [LARGE SCALE GENOMIC DNA]</scope>
    <source>
        <strain evidence="1 2">USS-CCA1</strain>
    </source>
</reference>
<keyword evidence="2" id="KW-1185">Reference proteome</keyword>
<gene>
    <name evidence="1" type="ORF">GHK86_00720</name>
</gene>
<accession>A0ABW9QPD6</accession>
<name>A0ABW9QPD6_9ACTN</name>
<evidence type="ECO:0000313" key="1">
    <source>
        <dbReference type="EMBL" id="MST31254.1"/>
    </source>
</evidence>
<proteinExistence type="predicted"/>